<dbReference type="Gene3D" id="1.10.1660.10">
    <property type="match status" value="1"/>
</dbReference>
<dbReference type="SUPFAM" id="SSF46955">
    <property type="entry name" value="Putative DNA-binding domain"/>
    <property type="match status" value="1"/>
</dbReference>
<accession>A0A024LRI6</accession>
<keyword evidence="1" id="KW-0238">DNA-binding</keyword>
<feature type="domain" description="HTH merR-type" evidence="2">
    <location>
        <begin position="10"/>
        <end position="78"/>
    </location>
</feature>
<gene>
    <name evidence="3" type="ORF">BN1046_00959</name>
</gene>
<dbReference type="InterPro" id="IPR000551">
    <property type="entry name" value="MerR-type_HTH_dom"/>
</dbReference>
<evidence type="ECO:0000256" key="1">
    <source>
        <dbReference type="ARBA" id="ARBA00023125"/>
    </source>
</evidence>
<dbReference type="InterPro" id="IPR009061">
    <property type="entry name" value="DNA-bd_dom_put_sf"/>
</dbReference>
<dbReference type="EMBL" id="HG977196">
    <property type="protein sequence ID" value="CDP80047.1"/>
    <property type="molecule type" value="Genomic_DNA"/>
</dbReference>
<organism evidence="3">
    <name type="scientific">Bartonella schoenbuchensis</name>
    <dbReference type="NCBI Taxonomy" id="165694"/>
    <lineage>
        <taxon>Bacteria</taxon>
        <taxon>Pseudomonadati</taxon>
        <taxon>Pseudomonadota</taxon>
        <taxon>Alphaproteobacteria</taxon>
        <taxon>Hyphomicrobiales</taxon>
        <taxon>Bartonellaceae</taxon>
        <taxon>Bartonella</taxon>
    </lineage>
</organism>
<dbReference type="PANTHER" id="PTHR30204:SF15">
    <property type="entry name" value="BLL5018 PROTEIN"/>
    <property type="match status" value="1"/>
</dbReference>
<dbReference type="AlphaFoldDB" id="A0A024LRI6"/>
<dbReference type="PROSITE" id="PS50937">
    <property type="entry name" value="HTH_MERR_2"/>
    <property type="match status" value="1"/>
</dbReference>
<dbReference type="GO" id="GO:0003677">
    <property type="term" value="F:DNA binding"/>
    <property type="evidence" value="ECO:0007669"/>
    <property type="project" value="UniProtKB-KW"/>
</dbReference>
<reference evidence="3" key="1">
    <citation type="submission" date="2013-11" db="EMBL/GenBank/DDBJ databases">
        <authorList>
            <person name="GENOMES U."/>
        </authorList>
    </citation>
    <scope>NUCLEOTIDE SEQUENCE</scope>
    <source>
        <strain evidence="3">MVT06</strain>
    </source>
</reference>
<evidence type="ECO:0000313" key="3">
    <source>
        <dbReference type="EMBL" id="CDP80047.1"/>
    </source>
</evidence>
<reference evidence="3" key="2">
    <citation type="submission" date="2014-05" db="EMBL/GenBank/DDBJ databases">
        <title>Genome sequencing of Bartonella spp. isolated from human blood.</title>
        <authorList>
            <person name="Raoult D."/>
        </authorList>
    </citation>
    <scope>NUCLEOTIDE SEQUENCE</scope>
    <source>
        <strain evidence="3">MVT06</strain>
    </source>
</reference>
<sequence length="172" mass="19454">MDKSPDAFRTISEVAELLGLPQHVLRFWETRFVQIKPLKRGGGRRYYRPVDVDLLNGIKQLLYGKGYTIKGVQRLLKENGTSFVIALGNSDLDDMNVIIEKECAEQTSESTKINESTKTKSKKAAFGLLGFMKGEEESVGAVKSHQDKTDKALLQETLFELIECKRMLDRAR</sequence>
<dbReference type="Pfam" id="PF13411">
    <property type="entry name" value="MerR_1"/>
    <property type="match status" value="1"/>
</dbReference>
<dbReference type="PANTHER" id="PTHR30204">
    <property type="entry name" value="REDOX-CYCLING DRUG-SENSING TRANSCRIPTIONAL ACTIVATOR SOXR"/>
    <property type="match status" value="1"/>
</dbReference>
<dbReference type="InterPro" id="IPR047057">
    <property type="entry name" value="MerR_fam"/>
</dbReference>
<dbReference type="SMART" id="SM00422">
    <property type="entry name" value="HTH_MERR"/>
    <property type="match status" value="1"/>
</dbReference>
<proteinExistence type="predicted"/>
<dbReference type="GO" id="GO:0003700">
    <property type="term" value="F:DNA-binding transcription factor activity"/>
    <property type="evidence" value="ECO:0007669"/>
    <property type="project" value="InterPro"/>
</dbReference>
<name>A0A024LRI6_9HYPH</name>
<protein>
    <submittedName>
        <fullName evidence="3">Putative transcriptional regulator, MerR family</fullName>
    </submittedName>
</protein>
<dbReference type="CDD" id="cd04765">
    <property type="entry name" value="HTH_MlrA-like_sg2"/>
    <property type="match status" value="1"/>
</dbReference>
<evidence type="ECO:0000259" key="2">
    <source>
        <dbReference type="PROSITE" id="PS50937"/>
    </source>
</evidence>